<dbReference type="Gene3D" id="3.40.630.30">
    <property type="match status" value="1"/>
</dbReference>
<protein>
    <submittedName>
        <fullName evidence="4">GCN5-related N-acetyltransferase domain protein</fullName>
    </submittedName>
</protein>
<dbReference type="SUPFAM" id="SSF55729">
    <property type="entry name" value="Acyl-CoA N-acyltransferases (Nat)"/>
    <property type="match status" value="1"/>
</dbReference>
<proteinExistence type="predicted"/>
<reference evidence="4" key="1">
    <citation type="submission" date="2013-08" db="EMBL/GenBank/DDBJ databases">
        <authorList>
            <person name="Mendez C."/>
            <person name="Richter M."/>
            <person name="Ferrer M."/>
            <person name="Sanchez J."/>
        </authorList>
    </citation>
    <scope>NUCLEOTIDE SEQUENCE</scope>
</reference>
<keyword evidence="1 4" id="KW-0808">Transferase</keyword>
<gene>
    <name evidence="4" type="ORF">B1A_17521</name>
</gene>
<keyword evidence="2" id="KW-0012">Acyltransferase</keyword>
<organism evidence="4">
    <name type="scientific">mine drainage metagenome</name>
    <dbReference type="NCBI Taxonomy" id="410659"/>
    <lineage>
        <taxon>unclassified sequences</taxon>
        <taxon>metagenomes</taxon>
        <taxon>ecological metagenomes</taxon>
    </lineage>
</organism>
<dbReference type="InterPro" id="IPR000182">
    <property type="entry name" value="GNAT_dom"/>
</dbReference>
<dbReference type="CDD" id="cd04301">
    <property type="entry name" value="NAT_SF"/>
    <property type="match status" value="1"/>
</dbReference>
<reference evidence="4" key="2">
    <citation type="journal article" date="2014" name="ISME J.">
        <title>Microbial stratification in low pH oxic and suboxic macroscopic growths along an acid mine drainage.</title>
        <authorList>
            <person name="Mendez-Garcia C."/>
            <person name="Mesa V."/>
            <person name="Sprenger R.R."/>
            <person name="Richter M."/>
            <person name="Diez M.S."/>
            <person name="Solano J."/>
            <person name="Bargiela R."/>
            <person name="Golyshina O.V."/>
            <person name="Manteca A."/>
            <person name="Ramos J.L."/>
            <person name="Gallego J.R."/>
            <person name="Llorente I."/>
            <person name="Martins Dos Santos V.A."/>
            <person name="Jensen O.N."/>
            <person name="Pelaez A.I."/>
            <person name="Sanchez J."/>
            <person name="Ferrer M."/>
        </authorList>
    </citation>
    <scope>NUCLEOTIDE SEQUENCE</scope>
</reference>
<sequence length="173" mass="19304">EPVPPTAPEKPVPAPAGVATIGRLTHQDIPAICALFKKVWDGYRGELPPEMLKILVPTPLEFTSGMETVTYFAARRDNRFVGVVGVEVENGSGHIVTLLVDPEQRRQGIARQLAQAALEWARHANVNSVWVDPLAKFTAAQSLFRALGFTETGLLHRRMWNEDVRLFERVLER</sequence>
<feature type="domain" description="N-acetyltransferase" evidence="3">
    <location>
        <begin position="19"/>
        <end position="172"/>
    </location>
</feature>
<feature type="non-terminal residue" evidence="4">
    <location>
        <position position="1"/>
    </location>
</feature>
<comment type="caution">
    <text evidence="4">The sequence shown here is derived from an EMBL/GenBank/DDBJ whole genome shotgun (WGS) entry which is preliminary data.</text>
</comment>
<evidence type="ECO:0000256" key="2">
    <source>
        <dbReference type="ARBA" id="ARBA00023315"/>
    </source>
</evidence>
<evidence type="ECO:0000256" key="1">
    <source>
        <dbReference type="ARBA" id="ARBA00022679"/>
    </source>
</evidence>
<dbReference type="EMBL" id="AUZX01012889">
    <property type="protein sequence ID" value="EQD37530.1"/>
    <property type="molecule type" value="Genomic_DNA"/>
</dbReference>
<name>T1A6P9_9ZZZZ</name>
<dbReference type="InterPro" id="IPR016181">
    <property type="entry name" value="Acyl_CoA_acyltransferase"/>
</dbReference>
<dbReference type="AlphaFoldDB" id="T1A6P9"/>
<dbReference type="InterPro" id="IPR050832">
    <property type="entry name" value="Bact_Acetyltransf"/>
</dbReference>
<dbReference type="PROSITE" id="PS51186">
    <property type="entry name" value="GNAT"/>
    <property type="match status" value="1"/>
</dbReference>
<evidence type="ECO:0000259" key="3">
    <source>
        <dbReference type="PROSITE" id="PS51186"/>
    </source>
</evidence>
<dbReference type="PANTHER" id="PTHR43877">
    <property type="entry name" value="AMINOALKYLPHOSPHONATE N-ACETYLTRANSFERASE-RELATED-RELATED"/>
    <property type="match status" value="1"/>
</dbReference>
<evidence type="ECO:0000313" key="4">
    <source>
        <dbReference type="EMBL" id="EQD37530.1"/>
    </source>
</evidence>
<dbReference type="GO" id="GO:0016747">
    <property type="term" value="F:acyltransferase activity, transferring groups other than amino-acyl groups"/>
    <property type="evidence" value="ECO:0007669"/>
    <property type="project" value="InterPro"/>
</dbReference>
<accession>T1A6P9</accession>
<dbReference type="Pfam" id="PF00583">
    <property type="entry name" value="Acetyltransf_1"/>
    <property type="match status" value="1"/>
</dbReference>